<evidence type="ECO:0000256" key="2">
    <source>
        <dbReference type="SAM" id="Phobius"/>
    </source>
</evidence>
<feature type="transmembrane region" description="Helical" evidence="2">
    <location>
        <begin position="42"/>
        <end position="65"/>
    </location>
</feature>
<organism evidence="3 4">
    <name type="scientific">Cryobacterium serini</name>
    <dbReference type="NCBI Taxonomy" id="1259201"/>
    <lineage>
        <taxon>Bacteria</taxon>
        <taxon>Bacillati</taxon>
        <taxon>Actinomycetota</taxon>
        <taxon>Actinomycetes</taxon>
        <taxon>Micrococcales</taxon>
        <taxon>Microbacteriaceae</taxon>
        <taxon>Cryobacterium</taxon>
    </lineage>
</organism>
<reference evidence="3 4" key="1">
    <citation type="submission" date="2019-03" db="EMBL/GenBank/DDBJ databases">
        <title>Genomics of glacier-inhabiting Cryobacterium strains.</title>
        <authorList>
            <person name="Liu Q."/>
            <person name="Xin Y.-H."/>
        </authorList>
    </citation>
    <scope>NUCLEOTIDE SEQUENCE [LARGE SCALE GENOMIC DNA]</scope>
    <source>
        <strain evidence="3 4">Sr54</strain>
    </source>
</reference>
<keyword evidence="4" id="KW-1185">Reference proteome</keyword>
<comment type="caution">
    <text evidence="3">The sequence shown here is derived from an EMBL/GenBank/DDBJ whole genome shotgun (WGS) entry which is preliminary data.</text>
</comment>
<feature type="compositionally biased region" description="Basic and acidic residues" evidence="1">
    <location>
        <begin position="129"/>
        <end position="138"/>
    </location>
</feature>
<keyword evidence="2" id="KW-0472">Membrane</keyword>
<evidence type="ECO:0000256" key="1">
    <source>
        <dbReference type="SAM" id="MobiDB-lite"/>
    </source>
</evidence>
<accession>A0A4R9BUG4</accession>
<proteinExistence type="predicted"/>
<sequence length="176" mass="18465">MFTDLRAWPARRWMIVAAVAAGAFMTLATGYAHSAGGAGGAPWWTVAATALGAGLIGLIVASYIGTPIGADATLCDARWPALGLIALYLTTEVRSLDPVVTGAARPVLAAAAITLLIWALRERLASERRATTRSKSSDSDGEVCATCTPLFPRFPKVTPELTTRPPSSRSVQETQP</sequence>
<dbReference type="RefSeq" id="WP_134525919.1">
    <property type="nucleotide sequence ID" value="NZ_SOHN01000003.1"/>
</dbReference>
<protein>
    <submittedName>
        <fullName evidence="3">Uncharacterized protein</fullName>
    </submittedName>
</protein>
<evidence type="ECO:0000313" key="4">
    <source>
        <dbReference type="Proteomes" id="UP000297626"/>
    </source>
</evidence>
<keyword evidence="2" id="KW-1133">Transmembrane helix</keyword>
<gene>
    <name evidence="3" type="ORF">E3T51_00155</name>
</gene>
<feature type="region of interest" description="Disordered" evidence="1">
    <location>
        <begin position="129"/>
        <end position="176"/>
    </location>
</feature>
<dbReference type="Proteomes" id="UP000297626">
    <property type="component" value="Unassembled WGS sequence"/>
</dbReference>
<evidence type="ECO:0000313" key="3">
    <source>
        <dbReference type="EMBL" id="TFD91168.1"/>
    </source>
</evidence>
<keyword evidence="2" id="KW-0812">Transmembrane</keyword>
<feature type="compositionally biased region" description="Polar residues" evidence="1">
    <location>
        <begin position="160"/>
        <end position="176"/>
    </location>
</feature>
<dbReference type="EMBL" id="SOHN01000003">
    <property type="protein sequence ID" value="TFD91168.1"/>
    <property type="molecule type" value="Genomic_DNA"/>
</dbReference>
<name>A0A4R9BUG4_9MICO</name>
<dbReference type="AlphaFoldDB" id="A0A4R9BUG4"/>